<feature type="compositionally biased region" description="Basic residues" evidence="1">
    <location>
        <begin position="75"/>
        <end position="84"/>
    </location>
</feature>
<feature type="compositionally biased region" description="Polar residues" evidence="1">
    <location>
        <begin position="1"/>
        <end position="28"/>
    </location>
</feature>
<feature type="compositionally biased region" description="Basic and acidic residues" evidence="1">
    <location>
        <begin position="114"/>
        <end position="130"/>
    </location>
</feature>
<dbReference type="InterPro" id="IPR039280">
    <property type="entry name" value="VUP"/>
</dbReference>
<organism evidence="2 3">
    <name type="scientific">Acorus calamus</name>
    <name type="common">Sweet flag</name>
    <dbReference type="NCBI Taxonomy" id="4465"/>
    <lineage>
        <taxon>Eukaryota</taxon>
        <taxon>Viridiplantae</taxon>
        <taxon>Streptophyta</taxon>
        <taxon>Embryophyta</taxon>
        <taxon>Tracheophyta</taxon>
        <taxon>Spermatophyta</taxon>
        <taxon>Magnoliopsida</taxon>
        <taxon>Liliopsida</taxon>
        <taxon>Acoraceae</taxon>
        <taxon>Acorus</taxon>
    </lineage>
</organism>
<dbReference type="EMBL" id="JAUJYO010000021">
    <property type="protein sequence ID" value="KAK1283228.1"/>
    <property type="molecule type" value="Genomic_DNA"/>
</dbReference>
<dbReference type="Proteomes" id="UP001180020">
    <property type="component" value="Unassembled WGS sequence"/>
</dbReference>
<comment type="caution">
    <text evidence="2">The sequence shown here is derived from an EMBL/GenBank/DDBJ whole genome shotgun (WGS) entry which is preliminary data.</text>
</comment>
<proteinExistence type="predicted"/>
<evidence type="ECO:0000256" key="1">
    <source>
        <dbReference type="SAM" id="MobiDB-lite"/>
    </source>
</evidence>
<sequence>MEDSTTQSSMNKSFPSKETTASPSSEESGWTKYFEDFISSSQTQNMSIEGSSLVSDAASCVVVASKTPATAFKKLSFKKRRRRGGGGGVDEPLEDTASSPVNSPKVGGLNQLDENPRKKDDTIEKTKEGEIGPGDPVEVHGNETEEMVFVGNECSELKKRGLCLVPLSMLVNYVG</sequence>
<feature type="region of interest" description="Disordered" evidence="1">
    <location>
        <begin position="1"/>
        <end position="29"/>
    </location>
</feature>
<dbReference type="PANTHER" id="PTHR33974:SF2">
    <property type="entry name" value="VASCULAR-RELATED UNKNOWN PROTEIN 1"/>
    <property type="match status" value="1"/>
</dbReference>
<reference evidence="2" key="1">
    <citation type="journal article" date="2023" name="Nat. Commun.">
        <title>Diploid and tetraploid genomes of Acorus and the evolution of monocots.</title>
        <authorList>
            <person name="Ma L."/>
            <person name="Liu K.W."/>
            <person name="Li Z."/>
            <person name="Hsiao Y.Y."/>
            <person name="Qi Y."/>
            <person name="Fu T."/>
            <person name="Tang G.D."/>
            <person name="Zhang D."/>
            <person name="Sun W.H."/>
            <person name="Liu D.K."/>
            <person name="Li Y."/>
            <person name="Chen G.Z."/>
            <person name="Liu X.D."/>
            <person name="Liao X.Y."/>
            <person name="Jiang Y.T."/>
            <person name="Yu X."/>
            <person name="Hao Y."/>
            <person name="Huang J."/>
            <person name="Zhao X.W."/>
            <person name="Ke S."/>
            <person name="Chen Y.Y."/>
            <person name="Wu W.L."/>
            <person name="Hsu J.L."/>
            <person name="Lin Y.F."/>
            <person name="Huang M.D."/>
            <person name="Li C.Y."/>
            <person name="Huang L."/>
            <person name="Wang Z.W."/>
            <person name="Zhao X."/>
            <person name="Zhong W.Y."/>
            <person name="Peng D.H."/>
            <person name="Ahmad S."/>
            <person name="Lan S."/>
            <person name="Zhang J.S."/>
            <person name="Tsai W.C."/>
            <person name="Van de Peer Y."/>
            <person name="Liu Z.J."/>
        </authorList>
    </citation>
    <scope>NUCLEOTIDE SEQUENCE</scope>
    <source>
        <strain evidence="2">CP</strain>
    </source>
</reference>
<evidence type="ECO:0000313" key="2">
    <source>
        <dbReference type="EMBL" id="KAK1283228.1"/>
    </source>
</evidence>
<gene>
    <name evidence="2" type="ORF">QJS10_CPB21g00883</name>
</gene>
<feature type="region of interest" description="Disordered" evidence="1">
    <location>
        <begin position="74"/>
        <end position="140"/>
    </location>
</feature>
<dbReference type="GO" id="GO:0010089">
    <property type="term" value="P:xylem development"/>
    <property type="evidence" value="ECO:0007669"/>
    <property type="project" value="InterPro"/>
</dbReference>
<evidence type="ECO:0000313" key="3">
    <source>
        <dbReference type="Proteomes" id="UP001180020"/>
    </source>
</evidence>
<protein>
    <submittedName>
        <fullName evidence="2">Uncharacterized protein</fullName>
    </submittedName>
</protein>
<reference evidence="2" key="2">
    <citation type="submission" date="2023-06" db="EMBL/GenBank/DDBJ databases">
        <authorList>
            <person name="Ma L."/>
            <person name="Liu K.-W."/>
            <person name="Li Z."/>
            <person name="Hsiao Y.-Y."/>
            <person name="Qi Y."/>
            <person name="Fu T."/>
            <person name="Tang G."/>
            <person name="Zhang D."/>
            <person name="Sun W.-H."/>
            <person name="Liu D.-K."/>
            <person name="Li Y."/>
            <person name="Chen G.-Z."/>
            <person name="Liu X.-D."/>
            <person name="Liao X.-Y."/>
            <person name="Jiang Y.-T."/>
            <person name="Yu X."/>
            <person name="Hao Y."/>
            <person name="Huang J."/>
            <person name="Zhao X.-W."/>
            <person name="Ke S."/>
            <person name="Chen Y.-Y."/>
            <person name="Wu W.-L."/>
            <person name="Hsu J.-L."/>
            <person name="Lin Y.-F."/>
            <person name="Huang M.-D."/>
            <person name="Li C.-Y."/>
            <person name="Huang L."/>
            <person name="Wang Z.-W."/>
            <person name="Zhao X."/>
            <person name="Zhong W.-Y."/>
            <person name="Peng D.-H."/>
            <person name="Ahmad S."/>
            <person name="Lan S."/>
            <person name="Zhang J.-S."/>
            <person name="Tsai W.-C."/>
            <person name="Van De Peer Y."/>
            <person name="Liu Z.-J."/>
        </authorList>
    </citation>
    <scope>NUCLEOTIDE SEQUENCE</scope>
    <source>
        <strain evidence="2">CP</strain>
        <tissue evidence="2">Leaves</tissue>
    </source>
</reference>
<accession>A0AAV9C270</accession>
<name>A0AAV9C270_ACOCL</name>
<keyword evidence="3" id="KW-1185">Reference proteome</keyword>
<dbReference type="PANTHER" id="PTHR33974">
    <property type="entry name" value="VASCULAR-RELATED UNKNOWN PROTEIN 1-RELATED"/>
    <property type="match status" value="1"/>
</dbReference>
<dbReference type="AlphaFoldDB" id="A0AAV9C270"/>